<comment type="caution">
    <text evidence="3">The sequence shown here is derived from an EMBL/GenBank/DDBJ whole genome shotgun (WGS) entry which is preliminary data.</text>
</comment>
<sequence length="179" mass="20563">MRIISGAFKSRRIIAPNHLPVRPTTDRAKEALFNILYHSYILDELKVLDLFAGIGSISLEFASRGTRDITAVDQHRGCTDFISQTTQQLGIDMTVKTQEVIDFLETSENRFDIIFADPPYEMGEEEFYKLIHTVMAKKQLNDNGILIVEHSKHTDLSGHPNFDQKRQYGHSVFSWFSDR</sequence>
<gene>
    <name evidence="3" type="ORF">FCN74_05205</name>
</gene>
<dbReference type="PANTHER" id="PTHR43542">
    <property type="entry name" value="METHYLTRANSFERASE"/>
    <property type="match status" value="1"/>
</dbReference>
<dbReference type="Pfam" id="PF03602">
    <property type="entry name" value="Cons_hypoth95"/>
    <property type="match status" value="1"/>
</dbReference>
<dbReference type="EMBL" id="SWMU01000002">
    <property type="protein sequence ID" value="TKS56444.1"/>
    <property type="molecule type" value="Genomic_DNA"/>
</dbReference>
<dbReference type="GO" id="GO:0003676">
    <property type="term" value="F:nucleic acid binding"/>
    <property type="evidence" value="ECO:0007669"/>
    <property type="project" value="InterPro"/>
</dbReference>
<dbReference type="AlphaFoldDB" id="A0A4U5TSN1"/>
<dbReference type="SUPFAM" id="SSF53335">
    <property type="entry name" value="S-adenosyl-L-methionine-dependent methyltransferases"/>
    <property type="match status" value="1"/>
</dbReference>
<dbReference type="CDD" id="cd02440">
    <property type="entry name" value="AdoMet_MTases"/>
    <property type="match status" value="1"/>
</dbReference>
<keyword evidence="1 3" id="KW-0489">Methyltransferase</keyword>
<dbReference type="PROSITE" id="PS00092">
    <property type="entry name" value="N6_MTASE"/>
    <property type="match status" value="1"/>
</dbReference>
<evidence type="ECO:0000256" key="1">
    <source>
        <dbReference type="ARBA" id="ARBA00022603"/>
    </source>
</evidence>
<dbReference type="PIRSF" id="PIRSF004553">
    <property type="entry name" value="CHP00095"/>
    <property type="match status" value="1"/>
</dbReference>
<reference evidence="3 4" key="1">
    <citation type="submission" date="2019-04" db="EMBL/GenBank/DDBJ databases">
        <title>Psychroflexus halotolerans sp. nov., isolated from a marine solar saltern.</title>
        <authorList>
            <person name="Feng X."/>
        </authorList>
    </citation>
    <scope>NUCLEOTIDE SEQUENCE [LARGE SCALE GENOMIC DNA]</scope>
    <source>
        <strain evidence="3 4">WDS2C27</strain>
    </source>
</reference>
<dbReference type="InterPro" id="IPR002052">
    <property type="entry name" value="DNA_methylase_N6_adenine_CS"/>
</dbReference>
<keyword evidence="4" id="KW-1185">Reference proteome</keyword>
<evidence type="ECO:0000313" key="4">
    <source>
        <dbReference type="Proteomes" id="UP000306552"/>
    </source>
</evidence>
<evidence type="ECO:0000313" key="3">
    <source>
        <dbReference type="EMBL" id="TKS56444.1"/>
    </source>
</evidence>
<keyword evidence="2 3" id="KW-0808">Transferase</keyword>
<dbReference type="OrthoDB" id="9803017at2"/>
<dbReference type="GO" id="GO:0008168">
    <property type="term" value="F:methyltransferase activity"/>
    <property type="evidence" value="ECO:0007669"/>
    <property type="project" value="UniProtKB-KW"/>
</dbReference>
<accession>A0A4U5TSN1</accession>
<name>A0A4U5TSN1_9FLAO</name>
<dbReference type="Gene3D" id="3.40.50.150">
    <property type="entry name" value="Vaccinia Virus protein VP39"/>
    <property type="match status" value="1"/>
</dbReference>
<organism evidence="3 4">
    <name type="scientific">Mesohalobacter halotolerans</name>
    <dbReference type="NCBI Taxonomy" id="1883405"/>
    <lineage>
        <taxon>Bacteria</taxon>
        <taxon>Pseudomonadati</taxon>
        <taxon>Bacteroidota</taxon>
        <taxon>Flavobacteriia</taxon>
        <taxon>Flavobacteriales</taxon>
        <taxon>Flavobacteriaceae</taxon>
        <taxon>Mesohalobacter</taxon>
    </lineage>
</organism>
<evidence type="ECO:0000256" key="2">
    <source>
        <dbReference type="ARBA" id="ARBA00022679"/>
    </source>
</evidence>
<dbReference type="PANTHER" id="PTHR43542:SF1">
    <property type="entry name" value="METHYLTRANSFERASE"/>
    <property type="match status" value="1"/>
</dbReference>
<dbReference type="InterPro" id="IPR004398">
    <property type="entry name" value="RNA_MeTrfase_RsmD"/>
</dbReference>
<dbReference type="InterPro" id="IPR029063">
    <property type="entry name" value="SAM-dependent_MTases_sf"/>
</dbReference>
<protein>
    <submittedName>
        <fullName evidence="3">Methyltransferase</fullName>
    </submittedName>
</protein>
<dbReference type="Proteomes" id="UP000306552">
    <property type="component" value="Unassembled WGS sequence"/>
</dbReference>
<dbReference type="GO" id="GO:0031167">
    <property type="term" value="P:rRNA methylation"/>
    <property type="evidence" value="ECO:0007669"/>
    <property type="project" value="InterPro"/>
</dbReference>
<proteinExistence type="predicted"/>